<keyword evidence="3" id="KW-1185">Reference proteome</keyword>
<dbReference type="InterPro" id="IPR056091">
    <property type="entry name" value="DUF7674"/>
</dbReference>
<protein>
    <recommendedName>
        <fullName evidence="1">DUF7674 domain-containing protein</fullName>
    </recommendedName>
</protein>
<evidence type="ECO:0000313" key="3">
    <source>
        <dbReference type="Proteomes" id="UP001519344"/>
    </source>
</evidence>
<dbReference type="EMBL" id="JAGGKV010000041">
    <property type="protein sequence ID" value="MBP1967768.1"/>
    <property type="molecule type" value="Genomic_DNA"/>
</dbReference>
<evidence type="ECO:0000259" key="1">
    <source>
        <dbReference type="Pfam" id="PF24722"/>
    </source>
</evidence>
<evidence type="ECO:0000313" key="2">
    <source>
        <dbReference type="EMBL" id="MBP1967768.1"/>
    </source>
</evidence>
<name>A0ABS4IA31_9BACL</name>
<sequence>MSVWRRKATELFDIRFGTIFHETIYDVFQTLSDMVKEAHHRGDVEQLKKIYEYAEWCSNQRAEDLWNAAGVFFYEHLVDVTKLLTKQFLIGLSQEYFAN</sequence>
<dbReference type="Pfam" id="PF24722">
    <property type="entry name" value="DUF7674"/>
    <property type="match status" value="1"/>
</dbReference>
<organism evidence="2 3">
    <name type="scientific">Paenibacillus aceris</name>
    <dbReference type="NCBI Taxonomy" id="869555"/>
    <lineage>
        <taxon>Bacteria</taxon>
        <taxon>Bacillati</taxon>
        <taxon>Bacillota</taxon>
        <taxon>Bacilli</taxon>
        <taxon>Bacillales</taxon>
        <taxon>Paenibacillaceae</taxon>
        <taxon>Paenibacillus</taxon>
    </lineage>
</organism>
<proteinExistence type="predicted"/>
<accession>A0ABS4IA31</accession>
<dbReference type="RefSeq" id="WP_209856334.1">
    <property type="nucleotide sequence ID" value="NZ_JAGGKV010000041.1"/>
</dbReference>
<feature type="domain" description="DUF7674" evidence="1">
    <location>
        <begin position="21"/>
        <end position="77"/>
    </location>
</feature>
<reference evidence="2 3" key="1">
    <citation type="submission" date="2021-03" db="EMBL/GenBank/DDBJ databases">
        <title>Genomic Encyclopedia of Type Strains, Phase IV (KMG-IV): sequencing the most valuable type-strain genomes for metagenomic binning, comparative biology and taxonomic classification.</title>
        <authorList>
            <person name="Goeker M."/>
        </authorList>
    </citation>
    <scope>NUCLEOTIDE SEQUENCE [LARGE SCALE GENOMIC DNA]</scope>
    <source>
        <strain evidence="2 3">DSM 24950</strain>
    </source>
</reference>
<comment type="caution">
    <text evidence="2">The sequence shown here is derived from an EMBL/GenBank/DDBJ whole genome shotgun (WGS) entry which is preliminary data.</text>
</comment>
<dbReference type="Proteomes" id="UP001519344">
    <property type="component" value="Unassembled WGS sequence"/>
</dbReference>
<gene>
    <name evidence="2" type="ORF">J2Z65_007047</name>
</gene>